<evidence type="ECO:0000313" key="3">
    <source>
        <dbReference type="EMBL" id="KAF2123607.1"/>
    </source>
</evidence>
<feature type="region of interest" description="Disordered" evidence="1">
    <location>
        <begin position="35"/>
        <end position="62"/>
    </location>
</feature>
<feature type="chain" id="PRO_5025514533" evidence="2">
    <location>
        <begin position="39"/>
        <end position="252"/>
    </location>
</feature>
<feature type="compositionally biased region" description="Low complexity" evidence="1">
    <location>
        <begin position="35"/>
        <end position="44"/>
    </location>
</feature>
<protein>
    <submittedName>
        <fullName evidence="3">Uncharacterized protein</fullName>
    </submittedName>
</protein>
<dbReference type="EMBL" id="ML977524">
    <property type="protein sequence ID" value="KAF2123607.1"/>
    <property type="molecule type" value="Genomic_DNA"/>
</dbReference>
<keyword evidence="2" id="KW-0732">Signal</keyword>
<keyword evidence="4" id="KW-1185">Reference proteome</keyword>
<feature type="signal peptide" evidence="2">
    <location>
        <begin position="1"/>
        <end position="38"/>
    </location>
</feature>
<proteinExistence type="predicted"/>
<dbReference type="GeneID" id="54402607"/>
<dbReference type="Proteomes" id="UP000799771">
    <property type="component" value="Unassembled WGS sequence"/>
</dbReference>
<evidence type="ECO:0000313" key="4">
    <source>
        <dbReference type="Proteomes" id="UP000799771"/>
    </source>
</evidence>
<dbReference type="RefSeq" id="XP_033518001.1">
    <property type="nucleotide sequence ID" value="XM_033662175.1"/>
</dbReference>
<dbReference type="AlphaFoldDB" id="A0A6A5ZXV7"/>
<name>A0A6A5ZXV7_9PLEO</name>
<accession>A0A6A5ZXV7</accession>
<evidence type="ECO:0000256" key="2">
    <source>
        <dbReference type="SAM" id="SignalP"/>
    </source>
</evidence>
<organism evidence="3 4">
    <name type="scientific">Dothidotthia symphoricarpi CBS 119687</name>
    <dbReference type="NCBI Taxonomy" id="1392245"/>
    <lineage>
        <taxon>Eukaryota</taxon>
        <taxon>Fungi</taxon>
        <taxon>Dikarya</taxon>
        <taxon>Ascomycota</taxon>
        <taxon>Pezizomycotina</taxon>
        <taxon>Dothideomycetes</taxon>
        <taxon>Pleosporomycetidae</taxon>
        <taxon>Pleosporales</taxon>
        <taxon>Dothidotthiaceae</taxon>
        <taxon>Dothidotthia</taxon>
    </lineage>
</organism>
<reference evidence="3" key="1">
    <citation type="journal article" date="2020" name="Stud. Mycol.">
        <title>101 Dothideomycetes genomes: a test case for predicting lifestyles and emergence of pathogens.</title>
        <authorList>
            <person name="Haridas S."/>
            <person name="Albert R."/>
            <person name="Binder M."/>
            <person name="Bloem J."/>
            <person name="Labutti K."/>
            <person name="Salamov A."/>
            <person name="Andreopoulos B."/>
            <person name="Baker S."/>
            <person name="Barry K."/>
            <person name="Bills G."/>
            <person name="Bluhm B."/>
            <person name="Cannon C."/>
            <person name="Castanera R."/>
            <person name="Culley D."/>
            <person name="Daum C."/>
            <person name="Ezra D."/>
            <person name="Gonzalez J."/>
            <person name="Henrissat B."/>
            <person name="Kuo A."/>
            <person name="Liang C."/>
            <person name="Lipzen A."/>
            <person name="Lutzoni F."/>
            <person name="Magnuson J."/>
            <person name="Mondo S."/>
            <person name="Nolan M."/>
            <person name="Ohm R."/>
            <person name="Pangilinan J."/>
            <person name="Park H.-J."/>
            <person name="Ramirez L."/>
            <person name="Alfaro M."/>
            <person name="Sun H."/>
            <person name="Tritt A."/>
            <person name="Yoshinaga Y."/>
            <person name="Zwiers L.-H."/>
            <person name="Turgeon B."/>
            <person name="Goodwin S."/>
            <person name="Spatafora J."/>
            <person name="Crous P."/>
            <person name="Grigoriev I."/>
        </authorList>
    </citation>
    <scope>NUCLEOTIDE SEQUENCE</scope>
    <source>
        <strain evidence="3">CBS 119687</strain>
    </source>
</reference>
<sequence>MKRQRPRLDHAHALSSITCSLLALTLPISSCRTTSTSAATISTRSNKRPNSTSDMDHPLPTPEQALMMSRKQKKKEVPLLKDAIHRSILQADVSSTENRVRGNAFARNGVGDGTVKAKASKIADDDGDDSGDEAEVFVPLVALQRPKTEGSVQVGEVRPAHSNGQILAADNAVVVSSPSLNANHLVQLDASADASPTPVTKQKERPPTLEDLIAEGRWITEHDSRRRLNVIAAPVSGIKWGPTINTPRPSGG</sequence>
<evidence type="ECO:0000256" key="1">
    <source>
        <dbReference type="SAM" id="MobiDB-lite"/>
    </source>
</evidence>
<gene>
    <name evidence="3" type="ORF">P153DRAFT_148381</name>
</gene>